<accession>A0A1E3I2B7</accession>
<evidence type="ECO:0000313" key="1">
    <source>
        <dbReference type="EMBL" id="ODN82495.1"/>
    </source>
</evidence>
<proteinExistence type="predicted"/>
<organism evidence="1 2">
    <name type="scientific">Cryptococcus wingfieldii CBS 7118</name>
    <dbReference type="NCBI Taxonomy" id="1295528"/>
    <lineage>
        <taxon>Eukaryota</taxon>
        <taxon>Fungi</taxon>
        <taxon>Dikarya</taxon>
        <taxon>Basidiomycota</taxon>
        <taxon>Agaricomycotina</taxon>
        <taxon>Tremellomycetes</taxon>
        <taxon>Tremellales</taxon>
        <taxon>Cryptococcaceae</taxon>
        <taxon>Cryptococcus</taxon>
    </lineage>
</organism>
<dbReference type="AlphaFoldDB" id="A0A1E3I2B7"/>
<name>A0A1E3I2B7_9TREE</name>
<dbReference type="RefSeq" id="XP_019028322.1">
    <property type="nucleotide sequence ID" value="XM_019179705.1"/>
</dbReference>
<comment type="caution">
    <text evidence="1">The sequence shown here is derived from an EMBL/GenBank/DDBJ whole genome shotgun (WGS) entry which is preliminary data.</text>
</comment>
<keyword evidence="2" id="KW-1185">Reference proteome</keyword>
<protein>
    <submittedName>
        <fullName evidence="1">Uncharacterized protein</fullName>
    </submittedName>
</protein>
<dbReference type="OrthoDB" id="10320825at2759"/>
<sequence length="158" mass="18372">MRWIKANCAFAATGPYSSLYEDMDRFIVRFQCYQQELGLAMEMLVDWEAAHHVPRTWDNLGDARTSTFKNRYRLKPSKAASSSRFPHYPSPLFIFTVQDIFRFISYLRTQPLMEMLGDVVPDWSSGCHTRHAEGAVRFFKVGTRVYAASNVQQGKWLF</sequence>
<dbReference type="EMBL" id="AWGH01000040">
    <property type="protein sequence ID" value="ODN82495.1"/>
    <property type="molecule type" value="Genomic_DNA"/>
</dbReference>
<dbReference type="Proteomes" id="UP000094819">
    <property type="component" value="Unassembled WGS sequence"/>
</dbReference>
<evidence type="ECO:0000313" key="2">
    <source>
        <dbReference type="Proteomes" id="UP000094819"/>
    </source>
</evidence>
<gene>
    <name evidence="1" type="ORF">L198_07717</name>
</gene>
<reference evidence="1 2" key="1">
    <citation type="submission" date="2016-06" db="EMBL/GenBank/DDBJ databases">
        <title>Evolution of pathogenesis and genome organization in the Tremellales.</title>
        <authorList>
            <person name="Cuomo C."/>
            <person name="Litvintseva A."/>
            <person name="Heitman J."/>
            <person name="Chen Y."/>
            <person name="Sun S."/>
            <person name="Springer D."/>
            <person name="Dromer F."/>
            <person name="Young S."/>
            <person name="Zeng Q."/>
            <person name="Chapman S."/>
            <person name="Gujja S."/>
            <person name="Saif S."/>
            <person name="Birren B."/>
        </authorList>
    </citation>
    <scope>NUCLEOTIDE SEQUENCE [LARGE SCALE GENOMIC DNA]</scope>
    <source>
        <strain evidence="1 2">CBS 7118</strain>
    </source>
</reference>
<dbReference type="GeneID" id="30196928"/>